<keyword evidence="5" id="KW-1185">Reference proteome</keyword>
<evidence type="ECO:0000256" key="3">
    <source>
        <dbReference type="SAM" id="MobiDB-lite"/>
    </source>
</evidence>
<feature type="compositionally biased region" description="Gly residues" evidence="3">
    <location>
        <begin position="77"/>
        <end position="86"/>
    </location>
</feature>
<dbReference type="EMBL" id="JANPWB010000010">
    <property type="protein sequence ID" value="KAJ1143328.1"/>
    <property type="molecule type" value="Genomic_DNA"/>
</dbReference>
<evidence type="ECO:0000313" key="5">
    <source>
        <dbReference type="Proteomes" id="UP001066276"/>
    </source>
</evidence>
<sequence>MDCRTIACILRSLPTGRHSADQHQDHFQKFIPPGTEGGIQGSGYGIMHGSGQMVSSVNVTQYGCQMQQPPIPPPKPGSGGQAGAAGMGHPSGLAGGTEAGTGRSEGACVQGGQQAHKSGGGGGDGKQITVFKTYISPWEKAMGVDPKQATTIGIDLLSIGSKSELCPYKCFNRSAMPYGGYEKASKLMTFQMPEFDATPAEPEPMDVYTQDVVNRPTFNRTPVGWLGSGEVSNLNIELSVPMDGETDEL</sequence>
<dbReference type="Pfam" id="PF05556">
    <property type="entry name" value="Calsarcin"/>
    <property type="match status" value="1"/>
</dbReference>
<dbReference type="GO" id="GO:0031433">
    <property type="term" value="F:telethonin binding"/>
    <property type="evidence" value="ECO:0007669"/>
    <property type="project" value="TreeGrafter"/>
</dbReference>
<accession>A0AAV7QXW4</accession>
<dbReference type="PANTHER" id="PTHR15941:SF11">
    <property type="entry name" value="MYOZENIN-1"/>
    <property type="match status" value="1"/>
</dbReference>
<evidence type="ECO:0008006" key="6">
    <source>
        <dbReference type="Google" id="ProtNLM"/>
    </source>
</evidence>
<dbReference type="GO" id="GO:0003779">
    <property type="term" value="F:actin binding"/>
    <property type="evidence" value="ECO:0007669"/>
    <property type="project" value="TreeGrafter"/>
</dbReference>
<reference evidence="4" key="1">
    <citation type="journal article" date="2022" name="bioRxiv">
        <title>Sequencing and chromosome-scale assembly of the giantPleurodeles waltlgenome.</title>
        <authorList>
            <person name="Brown T."/>
            <person name="Elewa A."/>
            <person name="Iarovenko S."/>
            <person name="Subramanian E."/>
            <person name="Araus A.J."/>
            <person name="Petzold A."/>
            <person name="Susuki M."/>
            <person name="Suzuki K.-i.T."/>
            <person name="Hayashi T."/>
            <person name="Toyoda A."/>
            <person name="Oliveira C."/>
            <person name="Osipova E."/>
            <person name="Leigh N.D."/>
            <person name="Simon A."/>
            <person name="Yun M.H."/>
        </authorList>
    </citation>
    <scope>NUCLEOTIDE SEQUENCE</scope>
    <source>
        <strain evidence="4">20211129_DDA</strain>
        <tissue evidence="4">Liver</tissue>
    </source>
</reference>
<organism evidence="4 5">
    <name type="scientific">Pleurodeles waltl</name>
    <name type="common">Iberian ribbed newt</name>
    <dbReference type="NCBI Taxonomy" id="8319"/>
    <lineage>
        <taxon>Eukaryota</taxon>
        <taxon>Metazoa</taxon>
        <taxon>Chordata</taxon>
        <taxon>Craniata</taxon>
        <taxon>Vertebrata</taxon>
        <taxon>Euteleostomi</taxon>
        <taxon>Amphibia</taxon>
        <taxon>Batrachia</taxon>
        <taxon>Caudata</taxon>
        <taxon>Salamandroidea</taxon>
        <taxon>Salamandridae</taxon>
        <taxon>Pleurodelinae</taxon>
        <taxon>Pleurodeles</taxon>
    </lineage>
</organism>
<feature type="region of interest" description="Disordered" evidence="3">
    <location>
        <begin position="67"/>
        <end position="126"/>
    </location>
</feature>
<dbReference type="InterPro" id="IPR008438">
    <property type="entry name" value="MYOZ"/>
</dbReference>
<dbReference type="Proteomes" id="UP001066276">
    <property type="component" value="Chromosome 6"/>
</dbReference>
<evidence type="ECO:0000256" key="1">
    <source>
        <dbReference type="ARBA" id="ARBA00009126"/>
    </source>
</evidence>
<name>A0AAV7QXW4_PLEWA</name>
<dbReference type="GO" id="GO:0051373">
    <property type="term" value="F:FATZ binding"/>
    <property type="evidence" value="ECO:0007669"/>
    <property type="project" value="TreeGrafter"/>
</dbReference>
<dbReference type="GO" id="GO:0015629">
    <property type="term" value="C:actin cytoskeleton"/>
    <property type="evidence" value="ECO:0007669"/>
    <property type="project" value="TreeGrafter"/>
</dbReference>
<gene>
    <name evidence="4" type="ORF">NDU88_009637</name>
</gene>
<proteinExistence type="inferred from homology"/>
<comment type="similarity">
    <text evidence="1">Belongs to the myozenin family.</text>
</comment>
<evidence type="ECO:0000313" key="4">
    <source>
        <dbReference type="EMBL" id="KAJ1143328.1"/>
    </source>
</evidence>
<dbReference type="GO" id="GO:0030018">
    <property type="term" value="C:Z disc"/>
    <property type="evidence" value="ECO:0007669"/>
    <property type="project" value="InterPro"/>
</dbReference>
<comment type="caution">
    <text evidence="4">The sequence shown here is derived from an EMBL/GenBank/DDBJ whole genome shotgun (WGS) entry which is preliminary data.</text>
</comment>
<keyword evidence="2" id="KW-0597">Phosphoprotein</keyword>
<dbReference type="AlphaFoldDB" id="A0AAV7QXW4"/>
<evidence type="ECO:0000256" key="2">
    <source>
        <dbReference type="ARBA" id="ARBA00022553"/>
    </source>
</evidence>
<protein>
    <recommendedName>
        <fullName evidence="6">Myozenin-1</fullName>
    </recommendedName>
</protein>
<dbReference type="PANTHER" id="PTHR15941">
    <property type="entry name" value="MYOZENIN"/>
    <property type="match status" value="1"/>
</dbReference>